<dbReference type="Proteomes" id="UP001206126">
    <property type="component" value="Unassembled WGS sequence"/>
</dbReference>
<dbReference type="EMBL" id="JANUHB010000002">
    <property type="protein sequence ID" value="MCS0808802.1"/>
    <property type="molecule type" value="Genomic_DNA"/>
</dbReference>
<evidence type="ECO:0000313" key="2">
    <source>
        <dbReference type="Proteomes" id="UP001206126"/>
    </source>
</evidence>
<protein>
    <recommendedName>
        <fullName evidence="3">Glycine-rich domain-containing protein-like</fullName>
    </recommendedName>
</protein>
<accession>A0ABT2DCA9</accession>
<name>A0ABT2DCA9_9BURK</name>
<organism evidence="1 2">
    <name type="scientific">Massilia agilis</name>
    <dbReference type="NCBI Taxonomy" id="1811226"/>
    <lineage>
        <taxon>Bacteria</taxon>
        <taxon>Pseudomonadati</taxon>
        <taxon>Pseudomonadota</taxon>
        <taxon>Betaproteobacteria</taxon>
        <taxon>Burkholderiales</taxon>
        <taxon>Oxalobacteraceae</taxon>
        <taxon>Telluria group</taxon>
        <taxon>Massilia</taxon>
    </lineage>
</organism>
<sequence length="317" mass="33772">MNSYNECTEIVELDLDPIKFKLMHDESGEGWTLEQANAVEAEYRRFLYMSKMFPNEKIATSDDVDTFWHYHILDTLKYAEDCKQVFGYFLHHFPYVGLRSEQDLATLMQAGERMALLYEEAFGEKYQWSPTGAQVSSFTASHSDVGGTTSKPAYCMATGGGTTAKPAYCMATGGGSATKPAYCMATGGGTTAKPAYCMATGGGTTAKPAYCMATGGGTTAKPAYCMATGGGSAAHPAYCMSTTGGTSAKPAYCMSPGGGTTTEARTLSANADETDFPSHAPTSAFSKNTAVTVADRHISMNTFFTTRPRLPVQAIAN</sequence>
<dbReference type="RefSeq" id="WP_258822559.1">
    <property type="nucleotide sequence ID" value="NZ_JANUHB010000002.1"/>
</dbReference>
<keyword evidence="2" id="KW-1185">Reference proteome</keyword>
<gene>
    <name evidence="1" type="ORF">NX774_12800</name>
</gene>
<comment type="caution">
    <text evidence="1">The sequence shown here is derived from an EMBL/GenBank/DDBJ whole genome shotgun (WGS) entry which is preliminary data.</text>
</comment>
<reference evidence="1 2" key="1">
    <citation type="submission" date="2022-08" db="EMBL/GenBank/DDBJ databases">
        <title>Reclassification of Massilia species as members of the genera Telluria, Duganella, Pseudoduganella, Mokoshia gen. nov. and Zemynaea gen. nov. using orthogonal and non-orthogonal genome-based approaches.</title>
        <authorList>
            <person name="Bowman J.P."/>
        </authorList>
    </citation>
    <scope>NUCLEOTIDE SEQUENCE [LARGE SCALE GENOMIC DNA]</scope>
    <source>
        <strain evidence="1 2">JCM 31605</strain>
    </source>
</reference>
<evidence type="ECO:0008006" key="3">
    <source>
        <dbReference type="Google" id="ProtNLM"/>
    </source>
</evidence>
<proteinExistence type="predicted"/>
<evidence type="ECO:0000313" key="1">
    <source>
        <dbReference type="EMBL" id="MCS0808802.1"/>
    </source>
</evidence>